<name>A0ABU7QTU0_9FLAO</name>
<sequence length="132" mass="15872">MKKKTIRMMRKAIIIVLTTMIVVPNLPFIGKDISHRLDEGYFRYSNLDGSYTITQDFNFKSPGFSALHFEYWIKMTSPARENRKLYRLYKINLLCFWRWKNYLVNGVHFDYMDPDIIEKNMEKKKVEASKVM</sequence>
<dbReference type="EMBL" id="JAZGJU010000002">
    <property type="protein sequence ID" value="MEE6126018.1"/>
    <property type="molecule type" value="Genomic_DNA"/>
</dbReference>
<reference evidence="1 2" key="1">
    <citation type="submission" date="2024-01" db="EMBL/GenBank/DDBJ databases">
        <title>Whole genome of Chryseobacterium arthrosphaerae NNCa 2741.</title>
        <authorList>
            <person name="Boriskina E.V."/>
            <person name="Gordinskaya N.A."/>
            <person name="Kropotov V.S."/>
            <person name="Alekseeva A.E."/>
            <person name="Makhova M.A."/>
            <person name="Kryazhev D.V."/>
            <person name="Shkurkina I.S."/>
        </authorList>
    </citation>
    <scope>NUCLEOTIDE SEQUENCE [LARGE SCALE GENOMIC DNA]</scope>
    <source>
        <strain evidence="1 2">NNCa 2741</strain>
    </source>
</reference>
<dbReference type="Proteomes" id="UP001350005">
    <property type="component" value="Unassembled WGS sequence"/>
</dbReference>
<dbReference type="RefSeq" id="WP_312716906.1">
    <property type="nucleotide sequence ID" value="NZ_JAZGJU010000002.1"/>
</dbReference>
<gene>
    <name evidence="1" type="ORF">V2E39_01315</name>
</gene>
<keyword evidence="2" id="KW-1185">Reference proteome</keyword>
<proteinExistence type="predicted"/>
<comment type="caution">
    <text evidence="1">The sequence shown here is derived from an EMBL/GenBank/DDBJ whole genome shotgun (WGS) entry which is preliminary data.</text>
</comment>
<evidence type="ECO:0000313" key="2">
    <source>
        <dbReference type="Proteomes" id="UP001350005"/>
    </source>
</evidence>
<evidence type="ECO:0000313" key="1">
    <source>
        <dbReference type="EMBL" id="MEE6126018.1"/>
    </source>
</evidence>
<organism evidence="1 2">
    <name type="scientific">Chryseobacterium arthrosphaerae</name>
    <dbReference type="NCBI Taxonomy" id="651561"/>
    <lineage>
        <taxon>Bacteria</taxon>
        <taxon>Pseudomonadati</taxon>
        <taxon>Bacteroidota</taxon>
        <taxon>Flavobacteriia</taxon>
        <taxon>Flavobacteriales</taxon>
        <taxon>Weeksellaceae</taxon>
        <taxon>Chryseobacterium group</taxon>
        <taxon>Chryseobacterium</taxon>
    </lineage>
</organism>
<protein>
    <submittedName>
        <fullName evidence="1">Uncharacterized protein</fullName>
    </submittedName>
</protein>
<accession>A0ABU7QTU0</accession>